<comment type="similarity">
    <text evidence="2 6">Belongs to the class-I pyridoxal-phosphate-dependent aminotransferase family.</text>
</comment>
<evidence type="ECO:0000256" key="6">
    <source>
        <dbReference type="RuleBase" id="RU000481"/>
    </source>
</evidence>
<keyword evidence="5" id="KW-0663">Pyridoxal phosphate</keyword>
<sequence length="397" mass="42420">MQYSSLVERIAGESVSAWDIHYAACEAQARGEDVIVLSIGDPDFATDAAICDAAIQGLRDGDTHYTPVTGRLPLREAIAAKQQRLAGIPLTADQVTLVAGAQNGLYATAMCLFETGDEVLVPEPMYLTYAASIQASGATLIPIPQPSAGDFRLTAEALAALITPLTRGIALATPNNPTGNVYTAAELEAVAQLAREHDLWVLSDEVYGQLTYEQSHQSIAALPGMAERTVLINSLSKSHAMTGWRVGWVAGPKDLISHLDNLLLCMLYGLPGFIQSAALKALELDEAIVGHARELFRRRRDLVVRALSGVPLLRYKVPEAGMFMLLDVRGTGLTSQQFAWGLFEHGGVSVLDAEAFGASCRGFVRLSFTVDDGALSEACKRIAAYVACLSAAAEVCR</sequence>
<dbReference type="InterPro" id="IPR004838">
    <property type="entry name" value="NHTrfase_class1_PyrdxlP-BS"/>
</dbReference>
<keyword evidence="3 6" id="KW-0032">Aminotransferase</keyword>
<dbReference type="InterPro" id="IPR015421">
    <property type="entry name" value="PyrdxlP-dep_Trfase_major"/>
</dbReference>
<accession>A0ABZ2RLG9</accession>
<evidence type="ECO:0000313" key="8">
    <source>
        <dbReference type="EMBL" id="WXL26450.1"/>
    </source>
</evidence>
<evidence type="ECO:0000313" key="9">
    <source>
        <dbReference type="Proteomes" id="UP001476583"/>
    </source>
</evidence>
<dbReference type="InterPro" id="IPR015424">
    <property type="entry name" value="PyrdxlP-dep_Trfase"/>
</dbReference>
<gene>
    <name evidence="8" type="ORF">WG219_02885</name>
</gene>
<dbReference type="Proteomes" id="UP001476583">
    <property type="component" value="Chromosome"/>
</dbReference>
<proteinExistence type="inferred from homology"/>
<dbReference type="EC" id="2.6.1.-" evidence="6"/>
<dbReference type="GO" id="GO:0008483">
    <property type="term" value="F:transaminase activity"/>
    <property type="evidence" value="ECO:0007669"/>
    <property type="project" value="UniProtKB-KW"/>
</dbReference>
<protein>
    <recommendedName>
        <fullName evidence="6">Aminotransferase</fullName>
        <ecNumber evidence="6">2.6.1.-</ecNumber>
    </recommendedName>
</protein>
<dbReference type="EMBL" id="CP148074">
    <property type="protein sequence ID" value="WXL26450.1"/>
    <property type="molecule type" value="Genomic_DNA"/>
</dbReference>
<dbReference type="InterPro" id="IPR015422">
    <property type="entry name" value="PyrdxlP-dep_Trfase_small"/>
</dbReference>
<dbReference type="PROSITE" id="PS00105">
    <property type="entry name" value="AA_TRANSFER_CLASS_1"/>
    <property type="match status" value="1"/>
</dbReference>
<dbReference type="PANTHER" id="PTHR46383:SF1">
    <property type="entry name" value="ASPARTATE AMINOTRANSFERASE"/>
    <property type="match status" value="1"/>
</dbReference>
<evidence type="ECO:0000259" key="7">
    <source>
        <dbReference type="Pfam" id="PF00155"/>
    </source>
</evidence>
<keyword evidence="9" id="KW-1185">Reference proteome</keyword>
<dbReference type="Gene3D" id="3.40.640.10">
    <property type="entry name" value="Type I PLP-dependent aspartate aminotransferase-like (Major domain)"/>
    <property type="match status" value="1"/>
</dbReference>
<feature type="domain" description="Aminotransferase class I/classII large" evidence="7">
    <location>
        <begin position="33"/>
        <end position="382"/>
    </location>
</feature>
<evidence type="ECO:0000256" key="4">
    <source>
        <dbReference type="ARBA" id="ARBA00022679"/>
    </source>
</evidence>
<evidence type="ECO:0000256" key="3">
    <source>
        <dbReference type="ARBA" id="ARBA00022576"/>
    </source>
</evidence>
<dbReference type="Pfam" id="PF00155">
    <property type="entry name" value="Aminotran_1_2"/>
    <property type="match status" value="1"/>
</dbReference>
<evidence type="ECO:0000256" key="5">
    <source>
        <dbReference type="ARBA" id="ARBA00022898"/>
    </source>
</evidence>
<evidence type="ECO:0000256" key="2">
    <source>
        <dbReference type="ARBA" id="ARBA00007441"/>
    </source>
</evidence>
<name>A0ABZ2RLG9_ECTME</name>
<dbReference type="SUPFAM" id="SSF53383">
    <property type="entry name" value="PLP-dependent transferases"/>
    <property type="match status" value="1"/>
</dbReference>
<comment type="cofactor">
    <cofactor evidence="1 6">
        <name>pyridoxal 5'-phosphate</name>
        <dbReference type="ChEBI" id="CHEBI:597326"/>
    </cofactor>
</comment>
<dbReference type="Gene3D" id="3.90.1150.10">
    <property type="entry name" value="Aspartate Aminotransferase, domain 1"/>
    <property type="match status" value="1"/>
</dbReference>
<reference evidence="8 9" key="1">
    <citation type="submission" date="2024-03" db="EMBL/GenBank/DDBJ databases">
        <title>Complete genome of BD2.</title>
        <authorList>
            <person name="Cao G."/>
        </authorList>
    </citation>
    <scope>NUCLEOTIDE SEQUENCE [LARGE SCALE GENOMIC DNA]</scope>
    <source>
        <strain evidence="8 9">BD2</strain>
    </source>
</reference>
<dbReference type="PANTHER" id="PTHR46383">
    <property type="entry name" value="ASPARTATE AMINOTRANSFERASE"/>
    <property type="match status" value="1"/>
</dbReference>
<dbReference type="CDD" id="cd00609">
    <property type="entry name" value="AAT_like"/>
    <property type="match status" value="1"/>
</dbReference>
<dbReference type="InterPro" id="IPR050596">
    <property type="entry name" value="AspAT/PAT-like"/>
</dbReference>
<keyword evidence="4 6" id="KW-0808">Transferase</keyword>
<dbReference type="InterPro" id="IPR004839">
    <property type="entry name" value="Aminotransferase_I/II_large"/>
</dbReference>
<evidence type="ECO:0000256" key="1">
    <source>
        <dbReference type="ARBA" id="ARBA00001933"/>
    </source>
</evidence>
<organism evidence="8 9">
    <name type="scientific">Ectopseudomonas mendocina</name>
    <name type="common">Pseudomonas mendocina</name>
    <dbReference type="NCBI Taxonomy" id="300"/>
    <lineage>
        <taxon>Bacteria</taxon>
        <taxon>Pseudomonadati</taxon>
        <taxon>Pseudomonadota</taxon>
        <taxon>Gammaproteobacteria</taxon>
        <taxon>Pseudomonadales</taxon>
        <taxon>Pseudomonadaceae</taxon>
        <taxon>Ectopseudomonas</taxon>
    </lineage>
</organism>